<sequence>MNMEKEKATVALSSEEDRQTLHLEGDPASDYKDNSAQCHTVHTLSAAAAVVHACHSPAYGVNVRLKDDGTNAEKQGITVQYDQCYNRASSFCLQQREFKRF</sequence>
<accession>A6JCK5</accession>
<evidence type="ECO:0000256" key="1">
    <source>
        <dbReference type="SAM" id="MobiDB-lite"/>
    </source>
</evidence>
<gene>
    <name evidence="2" type="ORF">rCG_24612</name>
</gene>
<proteinExistence type="predicted"/>
<protein>
    <submittedName>
        <fullName evidence="2">RCG24612</fullName>
    </submittedName>
</protein>
<organism evidence="2 3">
    <name type="scientific">Rattus norvegicus</name>
    <name type="common">Rat</name>
    <dbReference type="NCBI Taxonomy" id="10116"/>
    <lineage>
        <taxon>Eukaryota</taxon>
        <taxon>Metazoa</taxon>
        <taxon>Chordata</taxon>
        <taxon>Craniata</taxon>
        <taxon>Vertebrata</taxon>
        <taxon>Euteleostomi</taxon>
        <taxon>Mammalia</taxon>
        <taxon>Eutheria</taxon>
        <taxon>Euarchontoglires</taxon>
        <taxon>Glires</taxon>
        <taxon>Rodentia</taxon>
        <taxon>Myomorpha</taxon>
        <taxon>Muroidea</taxon>
        <taxon>Muridae</taxon>
        <taxon>Murinae</taxon>
        <taxon>Rattus</taxon>
    </lineage>
</organism>
<evidence type="ECO:0000313" key="2">
    <source>
        <dbReference type="EMBL" id="EDM08732.1"/>
    </source>
</evidence>
<dbReference type="EMBL" id="CH473980">
    <property type="protein sequence ID" value="EDM08732.1"/>
    <property type="molecule type" value="Genomic_DNA"/>
</dbReference>
<evidence type="ECO:0000313" key="3">
    <source>
        <dbReference type="Proteomes" id="UP000234681"/>
    </source>
</evidence>
<dbReference type="Proteomes" id="UP000234681">
    <property type="component" value="Chromosome 1"/>
</dbReference>
<name>A6JCK5_RAT</name>
<dbReference type="AlphaFoldDB" id="A6JCK5"/>
<feature type="compositionally biased region" description="Basic and acidic residues" evidence="1">
    <location>
        <begin position="15"/>
        <end position="33"/>
    </location>
</feature>
<feature type="region of interest" description="Disordered" evidence="1">
    <location>
        <begin position="1"/>
        <end position="34"/>
    </location>
</feature>
<reference evidence="3" key="1">
    <citation type="submission" date="2005-09" db="EMBL/GenBank/DDBJ databases">
        <authorList>
            <person name="Mural R.J."/>
            <person name="Li P.W."/>
            <person name="Adams M.D."/>
            <person name="Amanatides P.G."/>
            <person name="Baden-Tillson H."/>
            <person name="Barnstead M."/>
            <person name="Chin S.H."/>
            <person name="Dew I."/>
            <person name="Evans C.A."/>
            <person name="Ferriera S."/>
            <person name="Flanigan M."/>
            <person name="Fosler C."/>
            <person name="Glodek A."/>
            <person name="Gu Z."/>
            <person name="Holt R.A."/>
            <person name="Jennings D."/>
            <person name="Kraft C.L."/>
            <person name="Lu F."/>
            <person name="Nguyen T."/>
            <person name="Nusskern D.R."/>
            <person name="Pfannkoch C.M."/>
            <person name="Sitter C."/>
            <person name="Sutton G.G."/>
            <person name="Venter J.C."/>
            <person name="Wang Z."/>
            <person name="Woodage T."/>
            <person name="Zheng X.H."/>
            <person name="Zhong F."/>
        </authorList>
    </citation>
    <scope>NUCLEOTIDE SEQUENCE [LARGE SCALE GENOMIC DNA]</scope>
    <source>
        <strain>BN</strain>
        <strain evidence="3">Sprague-Dawley</strain>
    </source>
</reference>